<sequence length="119" mass="13231">MVVVVSSLTWGERVNYETPIFGEGWREDEWVKDKAMSLLPLSQKSRLSSTNNACGWTSALGDRNSLTEIPSPPRTVHVDRLSHWATAKPLANLLHVGGPSLSPRPTNVRELFIVDARHS</sequence>
<name>A0ACB9HTM4_9ASTR</name>
<accession>A0ACB9HTM4</accession>
<keyword evidence="2" id="KW-1185">Reference proteome</keyword>
<proteinExistence type="predicted"/>
<dbReference type="Proteomes" id="UP001056120">
    <property type="component" value="Linkage Group LG11"/>
</dbReference>
<organism evidence="1 2">
    <name type="scientific">Smallanthus sonchifolius</name>
    <dbReference type="NCBI Taxonomy" id="185202"/>
    <lineage>
        <taxon>Eukaryota</taxon>
        <taxon>Viridiplantae</taxon>
        <taxon>Streptophyta</taxon>
        <taxon>Embryophyta</taxon>
        <taxon>Tracheophyta</taxon>
        <taxon>Spermatophyta</taxon>
        <taxon>Magnoliopsida</taxon>
        <taxon>eudicotyledons</taxon>
        <taxon>Gunneridae</taxon>
        <taxon>Pentapetalae</taxon>
        <taxon>asterids</taxon>
        <taxon>campanulids</taxon>
        <taxon>Asterales</taxon>
        <taxon>Asteraceae</taxon>
        <taxon>Asteroideae</taxon>
        <taxon>Heliantheae alliance</taxon>
        <taxon>Millerieae</taxon>
        <taxon>Smallanthus</taxon>
    </lineage>
</organism>
<reference evidence="1 2" key="2">
    <citation type="journal article" date="2022" name="Mol. Ecol. Resour.">
        <title>The genomes of chicory, endive, great burdock and yacon provide insights into Asteraceae paleo-polyploidization history and plant inulin production.</title>
        <authorList>
            <person name="Fan W."/>
            <person name="Wang S."/>
            <person name="Wang H."/>
            <person name="Wang A."/>
            <person name="Jiang F."/>
            <person name="Liu H."/>
            <person name="Zhao H."/>
            <person name="Xu D."/>
            <person name="Zhang Y."/>
        </authorList>
    </citation>
    <scope>NUCLEOTIDE SEQUENCE [LARGE SCALE GENOMIC DNA]</scope>
    <source>
        <strain evidence="2">cv. Yunnan</strain>
        <tissue evidence="1">Leaves</tissue>
    </source>
</reference>
<evidence type="ECO:0000313" key="1">
    <source>
        <dbReference type="EMBL" id="KAI3798595.1"/>
    </source>
</evidence>
<evidence type="ECO:0000313" key="2">
    <source>
        <dbReference type="Proteomes" id="UP001056120"/>
    </source>
</evidence>
<dbReference type="EMBL" id="CM042028">
    <property type="protein sequence ID" value="KAI3798595.1"/>
    <property type="molecule type" value="Genomic_DNA"/>
</dbReference>
<comment type="caution">
    <text evidence="1">The sequence shown here is derived from an EMBL/GenBank/DDBJ whole genome shotgun (WGS) entry which is preliminary data.</text>
</comment>
<gene>
    <name evidence="1" type="ORF">L1987_33872</name>
</gene>
<reference evidence="2" key="1">
    <citation type="journal article" date="2022" name="Mol. Ecol. Resour.">
        <title>The genomes of chicory, endive, great burdock and yacon provide insights into Asteraceae palaeo-polyploidization history and plant inulin production.</title>
        <authorList>
            <person name="Fan W."/>
            <person name="Wang S."/>
            <person name="Wang H."/>
            <person name="Wang A."/>
            <person name="Jiang F."/>
            <person name="Liu H."/>
            <person name="Zhao H."/>
            <person name="Xu D."/>
            <person name="Zhang Y."/>
        </authorList>
    </citation>
    <scope>NUCLEOTIDE SEQUENCE [LARGE SCALE GENOMIC DNA]</scope>
    <source>
        <strain evidence="2">cv. Yunnan</strain>
    </source>
</reference>
<protein>
    <submittedName>
        <fullName evidence="1">Uncharacterized protein</fullName>
    </submittedName>
</protein>